<dbReference type="GO" id="GO:0006814">
    <property type="term" value="P:sodium ion transport"/>
    <property type="evidence" value="ECO:0007669"/>
    <property type="project" value="UniProtKB-UniRule"/>
</dbReference>
<dbReference type="HAMAP" id="MF_00427">
    <property type="entry name" value="NqrC"/>
    <property type="match status" value="1"/>
</dbReference>
<keyword evidence="4 16" id="KW-0597">Phosphoprotein</keyword>
<dbReference type="OrthoDB" id="9813828at2"/>
<evidence type="ECO:0000256" key="11">
    <source>
        <dbReference type="ARBA" id="ARBA00023053"/>
    </source>
</evidence>
<proteinExistence type="inferred from homology"/>
<accession>A0A1I7AEE4</accession>
<evidence type="ECO:0000256" key="15">
    <source>
        <dbReference type="ARBA" id="ARBA00023201"/>
    </source>
</evidence>
<evidence type="ECO:0000256" key="4">
    <source>
        <dbReference type="ARBA" id="ARBA00022553"/>
    </source>
</evidence>
<evidence type="ECO:0000256" key="12">
    <source>
        <dbReference type="ARBA" id="ARBA00023065"/>
    </source>
</evidence>
<keyword evidence="3" id="KW-0997">Cell inner membrane</keyword>
<evidence type="ECO:0000256" key="3">
    <source>
        <dbReference type="ARBA" id="ARBA00022519"/>
    </source>
</evidence>
<keyword evidence="12 16" id="KW-0406">Ion transport</keyword>
<comment type="catalytic activity">
    <reaction evidence="16">
        <text>a ubiquinone + n Na(+)(in) + NADH + H(+) = a ubiquinol + n Na(+)(out) + NAD(+)</text>
        <dbReference type="Rhea" id="RHEA:47748"/>
        <dbReference type="Rhea" id="RHEA-COMP:9565"/>
        <dbReference type="Rhea" id="RHEA-COMP:9566"/>
        <dbReference type="ChEBI" id="CHEBI:15378"/>
        <dbReference type="ChEBI" id="CHEBI:16389"/>
        <dbReference type="ChEBI" id="CHEBI:17976"/>
        <dbReference type="ChEBI" id="CHEBI:29101"/>
        <dbReference type="ChEBI" id="CHEBI:57540"/>
        <dbReference type="ChEBI" id="CHEBI:57945"/>
        <dbReference type="EC" id="7.2.1.1"/>
    </reaction>
</comment>
<keyword evidence="2 16" id="KW-1003">Cell membrane</keyword>
<evidence type="ECO:0000256" key="2">
    <source>
        <dbReference type="ARBA" id="ARBA00022475"/>
    </source>
</evidence>
<evidence type="ECO:0000256" key="9">
    <source>
        <dbReference type="ARBA" id="ARBA00022989"/>
    </source>
</evidence>
<comment type="caution">
    <text evidence="16">Lacks conserved residue(s) required for the propagation of feature annotation.</text>
</comment>
<evidence type="ECO:0000256" key="1">
    <source>
        <dbReference type="ARBA" id="ARBA00022448"/>
    </source>
</evidence>
<dbReference type="SMART" id="SM00900">
    <property type="entry name" value="FMN_bind"/>
    <property type="match status" value="1"/>
</dbReference>
<keyword evidence="8 16" id="KW-1278">Translocase</keyword>
<keyword evidence="14 16" id="KW-0472">Membrane</keyword>
<dbReference type="STRING" id="477690.SAMN05216474_2005"/>
<keyword evidence="6 16" id="KW-0288">FMN</keyword>
<evidence type="ECO:0000256" key="6">
    <source>
        <dbReference type="ARBA" id="ARBA00022643"/>
    </source>
</evidence>
<sequence length="236" mass="25556">MAINRDSNGYTFGFAIALVVVVGTILASLSLGLADIKKANAEKKKKMDILSAIGIESTRSTVDGIYDETVLNSFVVDATGNVIEGEKAFSVDVRNQYRNKTIEKADRKYPVFEAKNAEGKMITILPVVGAGLWGPIWGYIAIGEDNETIAGAAFDHKGETPGLGAEIKQSFFEDRWVGEKISVNNEFQPIQVVKDGSGVNEMKVDGITGGTITSVGVGEMMNRTMAVYVKYFNNKK</sequence>
<dbReference type="AlphaFoldDB" id="A0A1I7AEE4"/>
<dbReference type="PANTHER" id="PTHR37838">
    <property type="entry name" value="NA(+)-TRANSLOCATING NADH-QUINONE REDUCTASE SUBUNIT C"/>
    <property type="match status" value="1"/>
</dbReference>
<comment type="subunit">
    <text evidence="16">Composed of six subunits; NqrA, NqrB, NqrC, NqrD, NqrE and NqrF.</text>
</comment>
<dbReference type="Proteomes" id="UP000236454">
    <property type="component" value="Unassembled WGS sequence"/>
</dbReference>
<dbReference type="GO" id="GO:0005886">
    <property type="term" value="C:plasma membrane"/>
    <property type="evidence" value="ECO:0007669"/>
    <property type="project" value="UniProtKB-SubCell"/>
</dbReference>
<dbReference type="NCBIfam" id="TIGR01938">
    <property type="entry name" value="nqrC"/>
    <property type="match status" value="1"/>
</dbReference>
<evidence type="ECO:0000256" key="5">
    <source>
        <dbReference type="ARBA" id="ARBA00022630"/>
    </source>
</evidence>
<evidence type="ECO:0000313" key="19">
    <source>
        <dbReference type="Proteomes" id="UP000236454"/>
    </source>
</evidence>
<comment type="similarity">
    <text evidence="16">Belongs to the NqrC family.</text>
</comment>
<evidence type="ECO:0000256" key="13">
    <source>
        <dbReference type="ARBA" id="ARBA00023075"/>
    </source>
</evidence>
<gene>
    <name evidence="16" type="primary">nqrC</name>
    <name evidence="18" type="ORF">SAMN05216474_2005</name>
</gene>
<evidence type="ECO:0000256" key="10">
    <source>
        <dbReference type="ARBA" id="ARBA00023027"/>
    </source>
</evidence>
<keyword evidence="7 16" id="KW-0812">Transmembrane</keyword>
<dbReference type="EC" id="7.2.1.1" evidence="16"/>
<protein>
    <recommendedName>
        <fullName evidence="16">Na(+)-translocating NADH-quinone reductase subunit C</fullName>
        <shortName evidence="16">Na(+)-NQR subunit C</shortName>
        <shortName evidence="16">Na(+)-translocating NQR subunit C</shortName>
        <ecNumber evidence="16">7.2.1.1</ecNumber>
    </recommendedName>
    <alternativeName>
        <fullName evidence="16">NQR complex subunit C</fullName>
    </alternativeName>
    <alternativeName>
        <fullName evidence="16">NQR-1 subunit C</fullName>
    </alternativeName>
</protein>
<feature type="transmembrane region" description="Helical" evidence="16">
    <location>
        <begin position="12"/>
        <end position="36"/>
    </location>
</feature>
<feature type="domain" description="FMN-binding" evidence="17">
    <location>
        <begin position="131"/>
        <end position="228"/>
    </location>
</feature>
<dbReference type="GO" id="GO:0010181">
    <property type="term" value="F:FMN binding"/>
    <property type="evidence" value="ECO:0007669"/>
    <property type="project" value="UniProtKB-UniRule"/>
</dbReference>
<evidence type="ECO:0000256" key="16">
    <source>
        <dbReference type="HAMAP-Rule" id="MF_00427"/>
    </source>
</evidence>
<organism evidence="18 19">
    <name type="scientific">Lishizhenia tianjinensis</name>
    <dbReference type="NCBI Taxonomy" id="477690"/>
    <lineage>
        <taxon>Bacteria</taxon>
        <taxon>Pseudomonadati</taxon>
        <taxon>Bacteroidota</taxon>
        <taxon>Flavobacteriia</taxon>
        <taxon>Flavobacteriales</taxon>
        <taxon>Crocinitomicaceae</taxon>
        <taxon>Lishizhenia</taxon>
    </lineage>
</organism>
<dbReference type="PANTHER" id="PTHR37838:SF1">
    <property type="entry name" value="NA(+)-TRANSLOCATING NADH-QUINONE REDUCTASE SUBUNIT C"/>
    <property type="match status" value="1"/>
</dbReference>
<dbReference type="RefSeq" id="WP_090249011.1">
    <property type="nucleotide sequence ID" value="NZ_FPAS01000003.1"/>
</dbReference>
<dbReference type="EMBL" id="FPAS01000003">
    <property type="protein sequence ID" value="SFT73319.1"/>
    <property type="molecule type" value="Genomic_DNA"/>
</dbReference>
<evidence type="ECO:0000259" key="17">
    <source>
        <dbReference type="SMART" id="SM00900"/>
    </source>
</evidence>
<keyword evidence="15 16" id="KW-0739">Sodium transport</keyword>
<keyword evidence="1 16" id="KW-0813">Transport</keyword>
<dbReference type="Pfam" id="PF04205">
    <property type="entry name" value="FMN_bind"/>
    <property type="match status" value="1"/>
</dbReference>
<feature type="modified residue" description="FMN phosphoryl threonine" evidence="16">
    <location>
        <position position="211"/>
    </location>
</feature>
<dbReference type="InterPro" id="IPR007329">
    <property type="entry name" value="FMN-bd"/>
</dbReference>
<comment type="subcellular location">
    <subcellularLocation>
        <location evidence="16">Cell membrane</location>
        <topology evidence="16">Single-pass membrane protein</topology>
    </subcellularLocation>
</comment>
<keyword evidence="11 16" id="KW-0915">Sodium</keyword>
<evidence type="ECO:0000256" key="8">
    <source>
        <dbReference type="ARBA" id="ARBA00022967"/>
    </source>
</evidence>
<evidence type="ECO:0000313" key="18">
    <source>
        <dbReference type="EMBL" id="SFT73319.1"/>
    </source>
</evidence>
<dbReference type="InterPro" id="IPR010204">
    <property type="entry name" value="NqrC"/>
</dbReference>
<keyword evidence="5 16" id="KW-0285">Flavoprotein</keyword>
<keyword evidence="19" id="KW-1185">Reference proteome</keyword>
<reference evidence="18 19" key="1">
    <citation type="submission" date="2016-10" db="EMBL/GenBank/DDBJ databases">
        <authorList>
            <person name="de Groot N.N."/>
        </authorList>
    </citation>
    <scope>NUCLEOTIDE SEQUENCE [LARGE SCALE GENOMIC DNA]</scope>
    <source>
        <strain evidence="18 19">CGMCC 1.7005</strain>
    </source>
</reference>
<keyword evidence="9 16" id="KW-1133">Transmembrane helix</keyword>
<comment type="cofactor">
    <cofactor evidence="16">
        <name>FMN</name>
        <dbReference type="ChEBI" id="CHEBI:58210"/>
    </cofactor>
</comment>
<name>A0A1I7AEE4_9FLAO</name>
<keyword evidence="10 16" id="KW-0520">NAD</keyword>
<comment type="function">
    <text evidence="16">NQR complex catalyzes the reduction of ubiquinone-1 to ubiquinol by two successive reactions, coupled with the transport of Na(+) ions from the cytoplasm to the periplasm. NqrA to NqrE are probably involved in the second step, the conversion of ubisemiquinone to ubiquinol.</text>
</comment>
<evidence type="ECO:0000256" key="7">
    <source>
        <dbReference type="ARBA" id="ARBA00022692"/>
    </source>
</evidence>
<dbReference type="GO" id="GO:0016655">
    <property type="term" value="F:oxidoreductase activity, acting on NAD(P)H, quinone or similar compound as acceptor"/>
    <property type="evidence" value="ECO:0007669"/>
    <property type="project" value="UniProtKB-UniRule"/>
</dbReference>
<keyword evidence="13 16" id="KW-0830">Ubiquinone</keyword>
<evidence type="ECO:0000256" key="14">
    <source>
        <dbReference type="ARBA" id="ARBA00023136"/>
    </source>
</evidence>